<dbReference type="PANTHER" id="PTHR37313">
    <property type="entry name" value="UPF0749 PROTEIN RV1825"/>
    <property type="match status" value="1"/>
</dbReference>
<evidence type="ECO:0000256" key="3">
    <source>
        <dbReference type="SAM" id="MobiDB-lite"/>
    </source>
</evidence>
<evidence type="ECO:0000313" key="6">
    <source>
        <dbReference type="Proteomes" id="UP000316196"/>
    </source>
</evidence>
<proteinExistence type="inferred from homology"/>
<feature type="transmembrane region" description="Helical" evidence="4">
    <location>
        <begin position="24"/>
        <end position="44"/>
    </location>
</feature>
<dbReference type="Gene3D" id="3.30.70.1880">
    <property type="entry name" value="Protein of unknown function DUF881"/>
    <property type="match status" value="1"/>
</dbReference>
<comment type="similarity">
    <text evidence="1">Belongs to the UPF0749 family.</text>
</comment>
<evidence type="ECO:0000256" key="1">
    <source>
        <dbReference type="ARBA" id="ARBA00009108"/>
    </source>
</evidence>
<keyword evidence="4" id="KW-1133">Transmembrane helix</keyword>
<sequence>MLKRRIGNAEGGGAHRPLSSRGSWGTAAVCVLFGVMIAASMLAARGTDLRPSRNGGMAELVTSQVHHIRELNEEVSELETEVDGLSRQAAPVPEAEPPLELQRVAGPAVRVTLEDAPDSVNPVGVDADLLVVHQQDVQAVVNELWAAGAEAMTIQGQRVVSTTAVKCVGNTVVLHEVPYAPPYVIEAIGDPERLNAGLDESEAIALYKEHAEAYSLGYRQETLTEAEAPPYEGSTQLMHARR</sequence>
<protein>
    <submittedName>
        <fullName evidence="5">Uncharacterized protein YlxW (UPF0749 family)</fullName>
    </submittedName>
</protein>
<dbReference type="AlphaFoldDB" id="A0A542ZT33"/>
<keyword evidence="4" id="KW-0472">Membrane</keyword>
<feature type="coiled-coil region" evidence="2">
    <location>
        <begin position="61"/>
        <end position="88"/>
    </location>
</feature>
<name>A0A542ZT33_9ACTN</name>
<reference evidence="5 6" key="1">
    <citation type="submission" date="2019-06" db="EMBL/GenBank/DDBJ databases">
        <title>Sequencing the genomes of 1000 actinobacteria strains.</title>
        <authorList>
            <person name="Klenk H.-P."/>
        </authorList>
    </citation>
    <scope>NUCLEOTIDE SEQUENCE [LARGE SCALE GENOMIC DNA]</scope>
    <source>
        <strain evidence="5 6">DSM 8251</strain>
    </source>
</reference>
<dbReference type="EMBL" id="VFOR01000001">
    <property type="protein sequence ID" value="TQL63446.1"/>
    <property type="molecule type" value="Genomic_DNA"/>
</dbReference>
<accession>A0A542ZT33</accession>
<keyword evidence="2" id="KW-0175">Coiled coil</keyword>
<dbReference type="GO" id="GO:0005886">
    <property type="term" value="C:plasma membrane"/>
    <property type="evidence" value="ECO:0007669"/>
    <property type="project" value="TreeGrafter"/>
</dbReference>
<evidence type="ECO:0000313" key="5">
    <source>
        <dbReference type="EMBL" id="TQL63446.1"/>
    </source>
</evidence>
<gene>
    <name evidence="5" type="ORF">FB460_1259</name>
</gene>
<dbReference type="Pfam" id="PF05949">
    <property type="entry name" value="DUF881"/>
    <property type="match status" value="1"/>
</dbReference>
<keyword evidence="4" id="KW-0812">Transmembrane</keyword>
<comment type="caution">
    <text evidence="5">The sequence shown here is derived from an EMBL/GenBank/DDBJ whole genome shotgun (WGS) entry which is preliminary data.</text>
</comment>
<organism evidence="5 6">
    <name type="scientific">Propioniferax innocua</name>
    <dbReference type="NCBI Taxonomy" id="1753"/>
    <lineage>
        <taxon>Bacteria</taxon>
        <taxon>Bacillati</taxon>
        <taxon>Actinomycetota</taxon>
        <taxon>Actinomycetes</taxon>
        <taxon>Propionibacteriales</taxon>
        <taxon>Propionibacteriaceae</taxon>
        <taxon>Propioniferax</taxon>
    </lineage>
</organism>
<dbReference type="PANTHER" id="PTHR37313:SF4">
    <property type="entry name" value="CONSERVED MEMBRANE PROTEIN-RELATED"/>
    <property type="match status" value="1"/>
</dbReference>
<evidence type="ECO:0000256" key="4">
    <source>
        <dbReference type="SAM" id="Phobius"/>
    </source>
</evidence>
<feature type="region of interest" description="Disordered" evidence="3">
    <location>
        <begin position="1"/>
        <end position="22"/>
    </location>
</feature>
<evidence type="ECO:0000256" key="2">
    <source>
        <dbReference type="SAM" id="Coils"/>
    </source>
</evidence>
<keyword evidence="6" id="KW-1185">Reference proteome</keyword>
<dbReference type="Proteomes" id="UP000316196">
    <property type="component" value="Unassembled WGS sequence"/>
</dbReference>
<dbReference type="InterPro" id="IPR010273">
    <property type="entry name" value="DUF881"/>
</dbReference>